<comment type="caution">
    <text evidence="1">The sequence shown here is derived from an EMBL/GenBank/DDBJ whole genome shotgun (WGS) entry which is preliminary data.</text>
</comment>
<accession>A0A853ILF4</accession>
<gene>
    <name evidence="1" type="ORF">H0I39_04450</name>
</gene>
<dbReference type="Proteomes" id="UP000589716">
    <property type="component" value="Unassembled WGS sequence"/>
</dbReference>
<dbReference type="RefSeq" id="WP_180549706.1">
    <property type="nucleotide sequence ID" value="NZ_JACCKX010000001.1"/>
</dbReference>
<keyword evidence="2" id="KW-1185">Reference proteome</keyword>
<name>A0A853ILF4_9BURK</name>
<reference evidence="1 2" key="1">
    <citation type="submission" date="2020-07" db="EMBL/GenBank/DDBJ databases">
        <authorList>
            <person name="Maaloum M."/>
        </authorList>
    </citation>
    <scope>NUCLEOTIDE SEQUENCE [LARGE SCALE GENOMIC DNA]</scope>
    <source>
        <strain evidence="1 2">GCS-AN-3</strain>
    </source>
</reference>
<dbReference type="EMBL" id="JACCKX010000001">
    <property type="protein sequence ID" value="NZA01206.1"/>
    <property type="molecule type" value="Genomic_DNA"/>
</dbReference>
<evidence type="ECO:0000313" key="1">
    <source>
        <dbReference type="EMBL" id="NZA01206.1"/>
    </source>
</evidence>
<sequence length="52" mass="5599">MDNSNLLAPLDGLRAHSVSLVSKSLVSKDLVSRAVSKPWSTAMYTPELVGWA</sequence>
<evidence type="ECO:0000313" key="2">
    <source>
        <dbReference type="Proteomes" id="UP000589716"/>
    </source>
</evidence>
<protein>
    <submittedName>
        <fullName evidence="1">Uncharacterized protein</fullName>
    </submittedName>
</protein>
<organism evidence="1 2">
    <name type="scientific">Ottowia beijingensis</name>
    <dbReference type="NCBI Taxonomy" id="1207057"/>
    <lineage>
        <taxon>Bacteria</taxon>
        <taxon>Pseudomonadati</taxon>
        <taxon>Pseudomonadota</taxon>
        <taxon>Betaproteobacteria</taxon>
        <taxon>Burkholderiales</taxon>
        <taxon>Comamonadaceae</taxon>
        <taxon>Ottowia</taxon>
    </lineage>
</organism>
<proteinExistence type="predicted"/>
<dbReference type="AlphaFoldDB" id="A0A853ILF4"/>